<dbReference type="SMART" id="SM00673">
    <property type="entry name" value="CARP"/>
    <property type="match status" value="2"/>
</dbReference>
<dbReference type="PANTHER" id="PTHR15440:SF0">
    <property type="entry name" value="PROTEIN XRP2"/>
    <property type="match status" value="1"/>
</dbReference>
<feature type="transmembrane region" description="Helical" evidence="8">
    <location>
        <begin position="474"/>
        <end position="494"/>
    </location>
</feature>
<dbReference type="STRING" id="4781.A0A0P1AD98"/>
<evidence type="ECO:0000256" key="2">
    <source>
        <dbReference type="ARBA" id="ARBA00008848"/>
    </source>
</evidence>
<evidence type="ECO:0000313" key="10">
    <source>
        <dbReference type="EMBL" id="CEG38892.1"/>
    </source>
</evidence>
<dbReference type="AlphaFoldDB" id="A0A0P1AD98"/>
<proteinExistence type="inferred from homology"/>
<dbReference type="InterPro" id="IPR029044">
    <property type="entry name" value="Nucleotide-diphossugar_trans"/>
</dbReference>
<feature type="transmembrane region" description="Helical" evidence="8">
    <location>
        <begin position="594"/>
        <end position="613"/>
    </location>
</feature>
<dbReference type="InterPro" id="IPR017901">
    <property type="entry name" value="C-CAP_CF_C-like"/>
</dbReference>
<dbReference type="RefSeq" id="XP_024575261.1">
    <property type="nucleotide sequence ID" value="XM_024724378.1"/>
</dbReference>
<dbReference type="PROSITE" id="PS50216">
    <property type="entry name" value="DHHC"/>
    <property type="match status" value="1"/>
</dbReference>
<dbReference type="PROSITE" id="PS51329">
    <property type="entry name" value="C_CAP_COFACTOR_C"/>
    <property type="match status" value="1"/>
</dbReference>
<evidence type="ECO:0000256" key="6">
    <source>
        <dbReference type="ARBA" id="ARBA00023136"/>
    </source>
</evidence>
<dbReference type="GO" id="GO:0000166">
    <property type="term" value="F:nucleotide binding"/>
    <property type="evidence" value="ECO:0007669"/>
    <property type="project" value="UniProtKB-KW"/>
</dbReference>
<feature type="transmembrane region" description="Helical" evidence="8">
    <location>
        <begin position="633"/>
        <end position="658"/>
    </location>
</feature>
<evidence type="ECO:0000256" key="5">
    <source>
        <dbReference type="ARBA" id="ARBA00022989"/>
    </source>
</evidence>
<dbReference type="OrthoDB" id="3784at2759"/>
<dbReference type="InterPro" id="IPR001173">
    <property type="entry name" value="Glyco_trans_2-like"/>
</dbReference>
<evidence type="ECO:0000313" key="11">
    <source>
        <dbReference type="Proteomes" id="UP000054928"/>
    </source>
</evidence>
<evidence type="ECO:0000256" key="4">
    <source>
        <dbReference type="ARBA" id="ARBA00022741"/>
    </source>
</evidence>
<dbReference type="Proteomes" id="UP000054928">
    <property type="component" value="Unassembled WGS sequence"/>
</dbReference>
<dbReference type="PANTHER" id="PTHR15440">
    <property type="entry name" value="XRP2 PROTEIN"/>
    <property type="match status" value="1"/>
</dbReference>
<dbReference type="GeneID" id="36403993"/>
<evidence type="ECO:0000256" key="8">
    <source>
        <dbReference type="SAM" id="Phobius"/>
    </source>
</evidence>
<evidence type="ECO:0000256" key="3">
    <source>
        <dbReference type="ARBA" id="ARBA00022692"/>
    </source>
</evidence>
<comment type="similarity">
    <text evidence="2">Belongs to the TBCC family.</text>
</comment>
<feature type="compositionally biased region" description="Polar residues" evidence="7">
    <location>
        <begin position="349"/>
        <end position="358"/>
    </location>
</feature>
<dbReference type="Pfam" id="PF00535">
    <property type="entry name" value="Glycos_transf_2"/>
    <property type="match status" value="1"/>
</dbReference>
<evidence type="ECO:0000256" key="1">
    <source>
        <dbReference type="ARBA" id="ARBA00004141"/>
    </source>
</evidence>
<dbReference type="EMBL" id="CCYD01000322">
    <property type="protein sequence ID" value="CEG38892.1"/>
    <property type="molecule type" value="Genomic_DNA"/>
</dbReference>
<dbReference type="Gene3D" id="3.90.550.10">
    <property type="entry name" value="Spore Coat Polysaccharide Biosynthesis Protein SpsA, Chain A"/>
    <property type="match status" value="1"/>
</dbReference>
<keyword evidence="5 8" id="KW-1133">Transmembrane helix</keyword>
<name>A0A0P1AD98_PLAHL</name>
<keyword evidence="11" id="KW-1185">Reference proteome</keyword>
<dbReference type="InterPro" id="IPR006599">
    <property type="entry name" value="CARP_motif"/>
</dbReference>
<reference evidence="11" key="1">
    <citation type="submission" date="2014-09" db="EMBL/GenBank/DDBJ databases">
        <authorList>
            <person name="Sharma Rahul"/>
            <person name="Thines Marco"/>
        </authorList>
    </citation>
    <scope>NUCLEOTIDE SEQUENCE [LARGE SCALE GENOMIC DNA]</scope>
</reference>
<dbReference type="GO" id="GO:0016409">
    <property type="term" value="F:palmitoyltransferase activity"/>
    <property type="evidence" value="ECO:0007669"/>
    <property type="project" value="InterPro"/>
</dbReference>
<dbReference type="InterPro" id="IPR035518">
    <property type="entry name" value="DPG_synthase"/>
</dbReference>
<comment type="subcellular location">
    <subcellularLocation>
        <location evidence="1">Membrane</location>
        <topology evidence="1">Multi-pass membrane protein</topology>
    </subcellularLocation>
</comment>
<dbReference type="Pfam" id="PF07986">
    <property type="entry name" value="TBCC"/>
    <property type="match status" value="1"/>
</dbReference>
<dbReference type="OMA" id="GPCVNPV"/>
<dbReference type="GO" id="GO:0006892">
    <property type="term" value="P:post-Golgi vesicle-mediated transport"/>
    <property type="evidence" value="ECO:0007669"/>
    <property type="project" value="TreeGrafter"/>
</dbReference>
<keyword evidence="4" id="KW-0547">Nucleotide-binding</keyword>
<keyword evidence="3 8" id="KW-0812">Transmembrane</keyword>
<organism evidence="10 11">
    <name type="scientific">Plasmopara halstedii</name>
    <name type="common">Downy mildew of sunflower</name>
    <dbReference type="NCBI Taxonomy" id="4781"/>
    <lineage>
        <taxon>Eukaryota</taxon>
        <taxon>Sar</taxon>
        <taxon>Stramenopiles</taxon>
        <taxon>Oomycota</taxon>
        <taxon>Peronosporomycetes</taxon>
        <taxon>Peronosporales</taxon>
        <taxon>Peronosporaceae</taxon>
        <taxon>Plasmopara</taxon>
    </lineage>
</organism>
<dbReference type="GO" id="GO:1990075">
    <property type="term" value="C:periciliary membrane compartment"/>
    <property type="evidence" value="ECO:0007669"/>
    <property type="project" value="TreeGrafter"/>
</dbReference>
<dbReference type="GO" id="GO:0005929">
    <property type="term" value="C:cilium"/>
    <property type="evidence" value="ECO:0007669"/>
    <property type="project" value="TreeGrafter"/>
</dbReference>
<feature type="compositionally biased region" description="Basic and acidic residues" evidence="7">
    <location>
        <begin position="20"/>
        <end position="29"/>
    </location>
</feature>
<dbReference type="GO" id="GO:0005096">
    <property type="term" value="F:GTPase activator activity"/>
    <property type="evidence" value="ECO:0007669"/>
    <property type="project" value="InterPro"/>
</dbReference>
<dbReference type="Pfam" id="PF01529">
    <property type="entry name" value="DHHC"/>
    <property type="match status" value="1"/>
</dbReference>
<accession>A0A0P1AD98</accession>
<dbReference type="SUPFAM" id="SSF53448">
    <property type="entry name" value="Nucleotide-diphospho-sugar transferases"/>
    <property type="match status" value="1"/>
</dbReference>
<keyword evidence="6 8" id="KW-0472">Membrane</keyword>
<feature type="domain" description="C-CAP/cofactor C-like" evidence="9">
    <location>
        <begin position="94"/>
        <end position="254"/>
    </location>
</feature>
<evidence type="ECO:0000256" key="7">
    <source>
        <dbReference type="SAM" id="MobiDB-lite"/>
    </source>
</evidence>
<dbReference type="InterPro" id="IPR012945">
    <property type="entry name" value="Tubulin-bd_cofactor_C_dom"/>
</dbReference>
<dbReference type="InterPro" id="IPR039093">
    <property type="entry name" value="XRP2"/>
</dbReference>
<feature type="region of interest" description="Disordered" evidence="7">
    <location>
        <begin position="13"/>
        <end position="36"/>
    </location>
</feature>
<evidence type="ECO:0000259" key="9">
    <source>
        <dbReference type="PROSITE" id="PS51329"/>
    </source>
</evidence>
<sequence length="1004" mass="112630">MCPLCGGVGVDIVDEESDEGHESSDKQTESEAATSEILAAPSKLLPSDKLEEVSVPLFTVDAYKQKQRRMRGRIGDVFYATSENTFSQKMIFTASDGKKFEDRAAWRLYEFELTYTFRNKVNETLMKLPGQIDGQAFDVSDLEGCQVMLLDHINQVQIDHLSNCRVFVGPSSESVFVRNCTNCVFTIACKQLRTRDCSDCSIYLYSLTDPIIETSQEMTFAPFNGAYCGIERNFADARLEPTNNHWSQVYDFNDPDKSGDNWRILNREEETAPWIIDIESHIPDAATKLGPCVNPVARDSGFVQYTDSTSSVTGSMQSFTFSTSQKDAIKAMQTSTSGKLSTKAAPLESASSQSLPAVPSTTPLAPIGAPLILSSAEASFNASKEATMAMPEHVAPPPAMSSAEDSNLKGHGVDVDIERVAEMVGMMNIENPVRAATLRKWYARIWWLGVHVYGYVLLGVKGELSPQVLSTPRFVAYIIAAGATIICYGILQFSSPGHLNKRLMLAPVHATIPTEGSKSPHVVTEDRDDTELLGDEQENEHTRNSVDLHFCNECHVFQPLRTKHCKDCARCTRQYDHHCDCVGTCVGENNRRIFLLYLFLQIVEAIVMIQVTSQAFTEENNVNDWFKTNTLFIILWFFLMCVLLIVIPLLSFQVYLISTNQTSWEFSRRLSITYLQNLPDKRSPFDRGVLQNWGVFITKGDSNKWAKRLALEMDPPQEATYQDPNANNQKLSFASLGDERAEVALTVVIPAYNEEQRILVTIKDTIVFLDEKKQKDPLFTYEIIIVDDCSTDKTVEVVMDEVQKYSVERVRLLKLQHNHGKGGAIRKGVMRSRGERILFIDADNATEIRDYDKLAKAMDEVASSKGVVVCGSRAHLEEQAIAKRNPLRNLLMHGFHLIVSTFCIKNVRDTQCGFKLFDRTAARILFAPMHIERWAFDVELLYLAASKNMTIKEVAVQWTEVPGSKLGVVSATITMLREIILIPLCYTLGIWKSSDGGFRLAKRL</sequence>
<dbReference type="Gene3D" id="2.160.20.70">
    <property type="match status" value="1"/>
</dbReference>
<dbReference type="CDD" id="cd04188">
    <property type="entry name" value="DPG_synthase"/>
    <property type="match status" value="1"/>
</dbReference>
<dbReference type="InterPro" id="IPR016098">
    <property type="entry name" value="CAP/MinC_C"/>
</dbReference>
<feature type="region of interest" description="Disordered" evidence="7">
    <location>
        <begin position="332"/>
        <end position="358"/>
    </location>
</feature>
<protein>
    <submittedName>
        <fullName evidence="10">Dolichyl-phosphate beta</fullName>
    </submittedName>
</protein>
<dbReference type="InterPro" id="IPR001594">
    <property type="entry name" value="Palmitoyltrfase_DHHC"/>
</dbReference>